<feature type="binding site" evidence="9">
    <location>
        <position position="12"/>
    </location>
    <ligand>
        <name>ATP</name>
        <dbReference type="ChEBI" id="CHEBI:30616"/>
    </ligand>
</feature>
<dbReference type="PANTHER" id="PTHR10196">
    <property type="entry name" value="SUGAR KINASE"/>
    <property type="match status" value="1"/>
</dbReference>
<keyword evidence="5 9" id="KW-0418">Kinase</keyword>
<name>A0A0B7GW15_TREPH</name>
<feature type="binding site" evidence="9">
    <location>
        <position position="309"/>
    </location>
    <ligand>
        <name>ATP</name>
        <dbReference type="ChEBI" id="CHEBI:30616"/>
    </ligand>
</feature>
<keyword evidence="4 9" id="KW-0547">Nucleotide-binding</keyword>
<dbReference type="InterPro" id="IPR000577">
    <property type="entry name" value="Carb_kinase_FGGY"/>
</dbReference>
<sequence>MKKYILALDQGTTSSRAIVFDKQGTIISTAQQEFTQIFPHSGWVEHDAMEIWGSQSGVAREALEREAIRPDEVAAIGITNQRETTVVWDRTTGRPIYNAIVWQCRRTADICDKLKAKGWESKIREKTGLIIDAYFSGTKVKWILDNVEGAREKAEKGDLIFGNIDTWLIWNLTRGKVHVTDYSNASRTMLFNIHTLQWDDEILQELGIPKSMLPEVKPSSCVYGKTDERTFGGAAIPIAGAAGDQQAALFGQTCFEQGMAKNTYGTGCFMLMNTGEKPIESKNGLLTTIAWGVGNKVEYALEGSIFVAGASVQWLRDQLKLIYNAAETEYYAGLVEDTAGVYVVPAFTGLGAPYWDMYARGVIVGLSRGAKREHIVRATLESIAYQTKDVLSAMEKDANIKLKELKVDGGAAANNFLMQFQSDILNVPVHRPKVLETTALGAAYLAGIAVGFWKDQADVVNNWAVDRVFTGTMTEQLRNEKYAGWQKAVKRAMDWEKD</sequence>
<dbReference type="SUPFAM" id="SSF53067">
    <property type="entry name" value="Actin-like ATPase domain"/>
    <property type="match status" value="2"/>
</dbReference>
<keyword evidence="3 9" id="KW-0808">Transferase</keyword>
<dbReference type="GeneID" id="57754166"/>
<dbReference type="RefSeq" id="WP_024753132.1">
    <property type="nucleotide sequence ID" value="NZ_CDNC01000013.1"/>
</dbReference>
<dbReference type="AlphaFoldDB" id="A0A0B7GW15"/>
<accession>A0A0B7GW15</accession>
<feature type="binding site" evidence="9">
    <location>
        <position position="82"/>
    </location>
    <ligand>
        <name>sn-glycerol 3-phosphate</name>
        <dbReference type="ChEBI" id="CHEBI:57597"/>
    </ligand>
</feature>
<feature type="binding site" evidence="9">
    <location>
        <position position="309"/>
    </location>
    <ligand>
        <name>ADP</name>
        <dbReference type="ChEBI" id="CHEBI:456216"/>
    </ligand>
</feature>
<evidence type="ECO:0000256" key="7">
    <source>
        <dbReference type="ARBA" id="ARBA00022840"/>
    </source>
</evidence>
<dbReference type="PROSITE" id="PS00933">
    <property type="entry name" value="FGGY_KINASES_1"/>
    <property type="match status" value="1"/>
</dbReference>
<dbReference type="InterPro" id="IPR018484">
    <property type="entry name" value="FGGY_N"/>
</dbReference>
<feature type="binding site" evidence="9">
    <location>
        <position position="83"/>
    </location>
    <ligand>
        <name>glycerol</name>
        <dbReference type="ChEBI" id="CHEBI:17754"/>
    </ligand>
</feature>
<organism evidence="11 12">
    <name type="scientific">Treponema phagedenis</name>
    <dbReference type="NCBI Taxonomy" id="162"/>
    <lineage>
        <taxon>Bacteria</taxon>
        <taxon>Pseudomonadati</taxon>
        <taxon>Spirochaetota</taxon>
        <taxon>Spirochaetia</taxon>
        <taxon>Spirochaetales</taxon>
        <taxon>Treponemataceae</taxon>
        <taxon>Treponema</taxon>
    </lineage>
</organism>
<evidence type="ECO:0000256" key="4">
    <source>
        <dbReference type="ARBA" id="ARBA00022741"/>
    </source>
</evidence>
<feature type="binding site" evidence="9">
    <location>
        <position position="16"/>
    </location>
    <ligand>
        <name>ADP</name>
        <dbReference type="ChEBI" id="CHEBI:456216"/>
    </ligand>
</feature>
<evidence type="ECO:0000256" key="2">
    <source>
        <dbReference type="ARBA" id="ARBA00009156"/>
    </source>
</evidence>
<evidence type="ECO:0000256" key="6">
    <source>
        <dbReference type="ARBA" id="ARBA00022798"/>
    </source>
</evidence>
<evidence type="ECO:0000313" key="12">
    <source>
        <dbReference type="Proteomes" id="UP000042527"/>
    </source>
</evidence>
<feature type="binding site" evidence="9">
    <location>
        <position position="12"/>
    </location>
    <ligand>
        <name>sn-glycerol 3-phosphate</name>
        <dbReference type="ChEBI" id="CHEBI:57597"/>
    </ligand>
</feature>
<feature type="binding site" evidence="9">
    <location>
        <position position="14"/>
    </location>
    <ligand>
        <name>ATP</name>
        <dbReference type="ChEBI" id="CHEBI:30616"/>
    </ligand>
</feature>
<feature type="binding site" evidence="9">
    <location>
        <position position="134"/>
    </location>
    <ligand>
        <name>glycerol</name>
        <dbReference type="ChEBI" id="CHEBI:17754"/>
    </ligand>
</feature>
<feature type="binding site" evidence="9">
    <location>
        <position position="266"/>
    </location>
    <ligand>
        <name>ATP</name>
        <dbReference type="ChEBI" id="CHEBI:30616"/>
    </ligand>
</feature>
<dbReference type="FunFam" id="3.30.420.40:FF:000007">
    <property type="entry name" value="Glycerol kinase"/>
    <property type="match status" value="1"/>
</dbReference>
<comment type="similarity">
    <text evidence="2 9 10">Belongs to the FGGY kinase family.</text>
</comment>
<gene>
    <name evidence="9 11" type="primary">glpK</name>
    <name evidence="11" type="ORF">TPHV1_200037</name>
</gene>
<dbReference type="PANTHER" id="PTHR10196:SF69">
    <property type="entry name" value="GLYCEROL KINASE"/>
    <property type="match status" value="1"/>
</dbReference>
<dbReference type="GO" id="GO:0005829">
    <property type="term" value="C:cytosol"/>
    <property type="evidence" value="ECO:0007669"/>
    <property type="project" value="UniProtKB-ARBA"/>
</dbReference>
<dbReference type="CDD" id="cd07786">
    <property type="entry name" value="FGGY_EcGK_like"/>
    <property type="match status" value="1"/>
</dbReference>
<dbReference type="GO" id="GO:0005524">
    <property type="term" value="F:ATP binding"/>
    <property type="evidence" value="ECO:0007669"/>
    <property type="project" value="UniProtKB-UniRule"/>
</dbReference>
<dbReference type="EMBL" id="CDNC01000013">
    <property type="protein sequence ID" value="CEM61747.1"/>
    <property type="molecule type" value="Genomic_DNA"/>
</dbReference>
<feature type="binding site" evidence="9">
    <location>
        <position position="244"/>
    </location>
    <ligand>
        <name>glycerol</name>
        <dbReference type="ChEBI" id="CHEBI:17754"/>
    </ligand>
</feature>
<feature type="binding site" evidence="9">
    <location>
        <position position="82"/>
    </location>
    <ligand>
        <name>glycerol</name>
        <dbReference type="ChEBI" id="CHEBI:17754"/>
    </ligand>
</feature>
<feature type="binding site" evidence="9">
    <location>
        <position position="244"/>
    </location>
    <ligand>
        <name>sn-glycerol 3-phosphate</name>
        <dbReference type="ChEBI" id="CHEBI:57597"/>
    </ligand>
</feature>
<evidence type="ECO:0000256" key="3">
    <source>
        <dbReference type="ARBA" id="ARBA00022679"/>
    </source>
</evidence>
<evidence type="ECO:0000256" key="10">
    <source>
        <dbReference type="RuleBase" id="RU003733"/>
    </source>
</evidence>
<evidence type="ECO:0000256" key="1">
    <source>
        <dbReference type="ARBA" id="ARBA00005190"/>
    </source>
</evidence>
<dbReference type="EC" id="2.7.1.30" evidence="9"/>
<dbReference type="PROSITE" id="PS00445">
    <property type="entry name" value="FGGY_KINASES_2"/>
    <property type="match status" value="1"/>
</dbReference>
<evidence type="ECO:0000313" key="11">
    <source>
        <dbReference type="EMBL" id="CEM61747.1"/>
    </source>
</evidence>
<dbReference type="FunFam" id="3.30.420.40:FF:000008">
    <property type="entry name" value="Glycerol kinase"/>
    <property type="match status" value="1"/>
</dbReference>
<feature type="binding site" evidence="9">
    <location>
        <position position="134"/>
    </location>
    <ligand>
        <name>sn-glycerol 3-phosphate</name>
        <dbReference type="ChEBI" id="CHEBI:57597"/>
    </ligand>
</feature>
<dbReference type="GO" id="GO:0004370">
    <property type="term" value="F:glycerol kinase activity"/>
    <property type="evidence" value="ECO:0007669"/>
    <property type="project" value="UniProtKB-UniRule"/>
</dbReference>
<dbReference type="OrthoDB" id="9805576at2"/>
<comment type="activity regulation">
    <text evidence="9">Inhibited by fructose 1,6-bisphosphate (FBP).</text>
</comment>
<dbReference type="InterPro" id="IPR018483">
    <property type="entry name" value="Carb_kinase_FGGY_CS"/>
</dbReference>
<dbReference type="NCBIfam" id="TIGR01311">
    <property type="entry name" value="glycerol_kin"/>
    <property type="match status" value="1"/>
</dbReference>
<evidence type="ECO:0000256" key="9">
    <source>
        <dbReference type="HAMAP-Rule" id="MF_00186"/>
    </source>
</evidence>
<dbReference type="NCBIfam" id="NF000756">
    <property type="entry name" value="PRK00047.1"/>
    <property type="match status" value="1"/>
</dbReference>
<comment type="function">
    <text evidence="9">Key enzyme in the regulation of glycerol uptake and metabolism. Catalyzes the phosphorylation of glycerol to yield sn-glycerol 3-phosphate.</text>
</comment>
<dbReference type="GO" id="GO:0006072">
    <property type="term" value="P:glycerol-3-phosphate metabolic process"/>
    <property type="evidence" value="ECO:0007669"/>
    <property type="project" value="InterPro"/>
</dbReference>
<dbReference type="UniPathway" id="UPA00618">
    <property type="reaction ID" value="UER00672"/>
</dbReference>
<dbReference type="InterPro" id="IPR043129">
    <property type="entry name" value="ATPase_NBD"/>
</dbReference>
<dbReference type="HAMAP" id="MF_00186">
    <property type="entry name" value="Glycerol_kin"/>
    <property type="match status" value="1"/>
</dbReference>
<protein>
    <recommendedName>
        <fullName evidence="9">Glycerol kinase</fullName>
        <ecNumber evidence="9">2.7.1.30</ecNumber>
    </recommendedName>
    <alternativeName>
        <fullName evidence="9">ATP:glycerol 3-phosphotransferase</fullName>
    </alternativeName>
    <alternativeName>
        <fullName evidence="9">Glycerokinase</fullName>
        <shortName evidence="9">GK</shortName>
    </alternativeName>
</protein>
<dbReference type="InterPro" id="IPR005999">
    <property type="entry name" value="Glycerol_kin"/>
</dbReference>
<evidence type="ECO:0000256" key="8">
    <source>
        <dbReference type="ARBA" id="ARBA00052101"/>
    </source>
</evidence>
<dbReference type="Pfam" id="PF02782">
    <property type="entry name" value="FGGY_C"/>
    <property type="match status" value="1"/>
</dbReference>
<feature type="binding site" evidence="9">
    <location>
        <position position="313"/>
    </location>
    <ligand>
        <name>ATP</name>
        <dbReference type="ChEBI" id="CHEBI:30616"/>
    </ligand>
</feature>
<dbReference type="GO" id="GO:0019563">
    <property type="term" value="P:glycerol catabolic process"/>
    <property type="evidence" value="ECO:0007669"/>
    <property type="project" value="UniProtKB-UniRule"/>
</dbReference>
<keyword evidence="7 9" id="KW-0067">ATP-binding</keyword>
<feature type="binding site" evidence="9">
    <location>
        <position position="266"/>
    </location>
    <ligand>
        <name>ADP</name>
        <dbReference type="ChEBI" id="CHEBI:456216"/>
    </ligand>
</feature>
<dbReference type="Gene3D" id="3.30.420.40">
    <property type="match status" value="2"/>
</dbReference>
<comment type="pathway">
    <text evidence="1 9">Polyol metabolism; glycerol degradation via glycerol kinase pathway; sn-glycerol 3-phosphate from glycerol: step 1/1.</text>
</comment>
<reference evidence="12" key="1">
    <citation type="submission" date="2015-01" db="EMBL/GenBank/DDBJ databases">
        <authorList>
            <person name="Manzoor Shahid"/>
            <person name="Zubair Saima"/>
        </authorList>
    </citation>
    <scope>NUCLEOTIDE SEQUENCE [LARGE SCALE GENOMIC DNA]</scope>
    <source>
        <strain evidence="12">V1</strain>
    </source>
</reference>
<keyword evidence="6 9" id="KW-0319">Glycerol metabolism</keyword>
<feature type="binding site" evidence="9">
    <location>
        <position position="245"/>
    </location>
    <ligand>
        <name>glycerol</name>
        <dbReference type="ChEBI" id="CHEBI:17754"/>
    </ligand>
</feature>
<feature type="binding site" evidence="9">
    <location>
        <position position="410"/>
    </location>
    <ligand>
        <name>ATP</name>
        <dbReference type="ChEBI" id="CHEBI:30616"/>
    </ligand>
</feature>
<feature type="binding site" evidence="9">
    <location>
        <position position="12"/>
    </location>
    <ligand>
        <name>ADP</name>
        <dbReference type="ChEBI" id="CHEBI:456216"/>
    </ligand>
</feature>
<comment type="catalytic activity">
    <reaction evidence="8 9">
        <text>glycerol + ATP = sn-glycerol 3-phosphate + ADP + H(+)</text>
        <dbReference type="Rhea" id="RHEA:21644"/>
        <dbReference type="ChEBI" id="CHEBI:15378"/>
        <dbReference type="ChEBI" id="CHEBI:17754"/>
        <dbReference type="ChEBI" id="CHEBI:30616"/>
        <dbReference type="ChEBI" id="CHEBI:57597"/>
        <dbReference type="ChEBI" id="CHEBI:456216"/>
        <dbReference type="EC" id="2.7.1.30"/>
    </reaction>
</comment>
<proteinExistence type="inferred from homology"/>
<feature type="binding site" evidence="9">
    <location>
        <position position="414"/>
    </location>
    <ligand>
        <name>ADP</name>
        <dbReference type="ChEBI" id="CHEBI:456216"/>
    </ligand>
</feature>
<evidence type="ECO:0000256" key="5">
    <source>
        <dbReference type="ARBA" id="ARBA00022777"/>
    </source>
</evidence>
<feature type="binding site" evidence="9">
    <location>
        <position position="410"/>
    </location>
    <ligand>
        <name>ADP</name>
        <dbReference type="ChEBI" id="CHEBI:456216"/>
    </ligand>
</feature>
<dbReference type="Proteomes" id="UP000042527">
    <property type="component" value="Unassembled WGS sequence"/>
</dbReference>
<feature type="binding site" evidence="9">
    <location>
        <position position="83"/>
    </location>
    <ligand>
        <name>sn-glycerol 3-phosphate</name>
        <dbReference type="ChEBI" id="CHEBI:57597"/>
    </ligand>
</feature>
<feature type="binding site" evidence="9">
    <location>
        <position position="13"/>
    </location>
    <ligand>
        <name>ATP</name>
        <dbReference type="ChEBI" id="CHEBI:30616"/>
    </ligand>
</feature>
<dbReference type="PIRSF" id="PIRSF000538">
    <property type="entry name" value="GlpK"/>
    <property type="match status" value="1"/>
</dbReference>
<keyword evidence="12" id="KW-1185">Reference proteome</keyword>
<dbReference type="InterPro" id="IPR018485">
    <property type="entry name" value="FGGY_C"/>
</dbReference>
<dbReference type="Pfam" id="PF00370">
    <property type="entry name" value="FGGY_N"/>
    <property type="match status" value="1"/>
</dbReference>